<name>A0A1Q9EQT7_SYMMI</name>
<dbReference type="PROSITE" id="PS50056">
    <property type="entry name" value="TYR_PHOSPHATASE_2"/>
    <property type="match status" value="1"/>
</dbReference>
<dbReference type="Pfam" id="PF00782">
    <property type="entry name" value="DSPc"/>
    <property type="match status" value="1"/>
</dbReference>
<evidence type="ECO:0000256" key="5">
    <source>
        <dbReference type="ARBA" id="ARBA00047761"/>
    </source>
</evidence>
<feature type="domain" description="Tyrosine specific protein phosphatases" evidence="10">
    <location>
        <begin position="105"/>
        <end position="163"/>
    </location>
</feature>
<evidence type="ECO:0000259" key="10">
    <source>
        <dbReference type="PROSITE" id="PS50056"/>
    </source>
</evidence>
<dbReference type="SUPFAM" id="SSF52799">
    <property type="entry name" value="(Phosphotyrosine protein) phosphatases II"/>
    <property type="match status" value="1"/>
</dbReference>
<dbReference type="PROSITE" id="PS50054">
    <property type="entry name" value="TYR_PHOSPHATASE_DUAL"/>
    <property type="match status" value="1"/>
</dbReference>
<dbReference type="InterPro" id="IPR000387">
    <property type="entry name" value="Tyr_Pase_dom"/>
</dbReference>
<dbReference type="Proteomes" id="UP000186817">
    <property type="component" value="Unassembled WGS sequence"/>
</dbReference>
<organism evidence="11 12">
    <name type="scientific">Symbiodinium microadriaticum</name>
    <name type="common">Dinoflagellate</name>
    <name type="synonym">Zooxanthella microadriatica</name>
    <dbReference type="NCBI Taxonomy" id="2951"/>
    <lineage>
        <taxon>Eukaryota</taxon>
        <taxon>Sar</taxon>
        <taxon>Alveolata</taxon>
        <taxon>Dinophyceae</taxon>
        <taxon>Suessiales</taxon>
        <taxon>Symbiodiniaceae</taxon>
        <taxon>Symbiodinium</taxon>
    </lineage>
</organism>
<dbReference type="EMBL" id="LSRX01000090">
    <property type="protein sequence ID" value="OLQ09803.1"/>
    <property type="molecule type" value="Genomic_DNA"/>
</dbReference>
<dbReference type="GO" id="GO:0033549">
    <property type="term" value="F:MAP kinase phosphatase activity"/>
    <property type="evidence" value="ECO:0007669"/>
    <property type="project" value="TreeGrafter"/>
</dbReference>
<evidence type="ECO:0000256" key="7">
    <source>
        <dbReference type="PIRSR" id="PIRSR620405-1"/>
    </source>
</evidence>
<dbReference type="InterPro" id="IPR000340">
    <property type="entry name" value="Dual-sp_phosphatase_cat-dom"/>
</dbReference>
<dbReference type="GO" id="GO:0004722">
    <property type="term" value="F:protein serine/threonine phosphatase activity"/>
    <property type="evidence" value="ECO:0007669"/>
    <property type="project" value="UniProtKB-EC"/>
</dbReference>
<dbReference type="PANTHER" id="PTHR45682">
    <property type="entry name" value="AGAP008228-PA"/>
    <property type="match status" value="1"/>
</dbReference>
<dbReference type="PROSITE" id="PS00383">
    <property type="entry name" value="TYR_PHOSPHATASE_1"/>
    <property type="match status" value="1"/>
</dbReference>
<dbReference type="EC" id="3.1.3.16" evidence="2"/>
<dbReference type="GO" id="GO:0005737">
    <property type="term" value="C:cytoplasm"/>
    <property type="evidence" value="ECO:0007669"/>
    <property type="project" value="TreeGrafter"/>
</dbReference>
<comment type="similarity">
    <text evidence="1">Belongs to the protein-tyrosine phosphatase family. Non-receptor class dual specificity subfamily.</text>
</comment>
<evidence type="ECO:0000256" key="3">
    <source>
        <dbReference type="ARBA" id="ARBA00022801"/>
    </source>
</evidence>
<gene>
    <name evidence="11" type="primary">dupd1</name>
    <name evidence="11" type="ORF">AK812_SmicGene6549</name>
</gene>
<dbReference type="OrthoDB" id="427363at2759"/>
<dbReference type="GO" id="GO:0008138">
    <property type="term" value="F:protein tyrosine/serine/threonine phosphatase activity"/>
    <property type="evidence" value="ECO:0007669"/>
    <property type="project" value="InterPro"/>
</dbReference>
<proteinExistence type="inferred from homology"/>
<dbReference type="Gene3D" id="3.90.190.10">
    <property type="entry name" value="Protein tyrosine phosphatase superfamily"/>
    <property type="match status" value="1"/>
</dbReference>
<evidence type="ECO:0000256" key="8">
    <source>
        <dbReference type="SAM" id="MobiDB-lite"/>
    </source>
</evidence>
<keyword evidence="4" id="KW-0904">Protein phosphatase</keyword>
<evidence type="ECO:0000313" key="12">
    <source>
        <dbReference type="Proteomes" id="UP000186817"/>
    </source>
</evidence>
<feature type="domain" description="Tyrosine-protein phosphatase" evidence="9">
    <location>
        <begin position="39"/>
        <end position="185"/>
    </location>
</feature>
<protein>
    <recommendedName>
        <fullName evidence="2">protein-serine/threonine phosphatase</fullName>
        <ecNumber evidence="2">3.1.3.16</ecNumber>
    </recommendedName>
</protein>
<keyword evidence="12" id="KW-1185">Reference proteome</keyword>
<evidence type="ECO:0000256" key="6">
    <source>
        <dbReference type="ARBA" id="ARBA00048336"/>
    </source>
</evidence>
<comment type="caution">
    <text evidence="11">The sequence shown here is derived from an EMBL/GenBank/DDBJ whole genome shotgun (WGS) entry which is preliminary data.</text>
</comment>
<comment type="catalytic activity">
    <reaction evidence="6">
        <text>O-phospho-L-threonyl-[protein] + H2O = L-threonyl-[protein] + phosphate</text>
        <dbReference type="Rhea" id="RHEA:47004"/>
        <dbReference type="Rhea" id="RHEA-COMP:11060"/>
        <dbReference type="Rhea" id="RHEA-COMP:11605"/>
        <dbReference type="ChEBI" id="CHEBI:15377"/>
        <dbReference type="ChEBI" id="CHEBI:30013"/>
        <dbReference type="ChEBI" id="CHEBI:43474"/>
        <dbReference type="ChEBI" id="CHEBI:61977"/>
        <dbReference type="EC" id="3.1.3.16"/>
    </reaction>
</comment>
<comment type="catalytic activity">
    <reaction evidence="5">
        <text>O-phospho-L-seryl-[protein] + H2O = L-seryl-[protein] + phosphate</text>
        <dbReference type="Rhea" id="RHEA:20629"/>
        <dbReference type="Rhea" id="RHEA-COMP:9863"/>
        <dbReference type="Rhea" id="RHEA-COMP:11604"/>
        <dbReference type="ChEBI" id="CHEBI:15377"/>
        <dbReference type="ChEBI" id="CHEBI:29999"/>
        <dbReference type="ChEBI" id="CHEBI:43474"/>
        <dbReference type="ChEBI" id="CHEBI:83421"/>
        <dbReference type="EC" id="3.1.3.16"/>
    </reaction>
</comment>
<dbReference type="InterPro" id="IPR020422">
    <property type="entry name" value="TYR_PHOSPHATASE_DUAL_dom"/>
</dbReference>
<evidence type="ECO:0000256" key="1">
    <source>
        <dbReference type="ARBA" id="ARBA00008601"/>
    </source>
</evidence>
<feature type="region of interest" description="Disordered" evidence="8">
    <location>
        <begin position="339"/>
        <end position="360"/>
    </location>
</feature>
<dbReference type="PANTHER" id="PTHR45682:SF5">
    <property type="entry name" value="DUAL SPECIFICITY PROTEIN PHOSPHATASE"/>
    <property type="match status" value="1"/>
</dbReference>
<keyword evidence="3" id="KW-0378">Hydrolase</keyword>
<evidence type="ECO:0000256" key="4">
    <source>
        <dbReference type="ARBA" id="ARBA00022912"/>
    </source>
</evidence>
<feature type="active site" description="Phosphocysteine intermediate" evidence="7">
    <location>
        <position position="129"/>
    </location>
</feature>
<dbReference type="SMART" id="SM00195">
    <property type="entry name" value="DSPc"/>
    <property type="match status" value="1"/>
</dbReference>
<sequence length="676" mass="74006">MANTASKAGGLTADEERALQELQSLLKLNFSYIEPLSKGPAEILPHLLLGSQDDARDVKTLQRLGVTHVLNCAAATVRTGAAYYAPAGIKYTEFVAQDEQGYNIIQHYDLLQGLANEVAASHGRLFIHCEAGVNRSGTLCLAYHVANSGMPLLESARHCKERRGRICTNTAFQLQVFGFAKRNKLGSSLFASRKLECQNPADVAMEALHVGFRAQRHVLGRLFRCLLVVCLVRPTHPALNIEQVLEDAVLRLRNRVYIADTLVHKSSVARCDSAVDGPHCRGPQDSFAADAVDASSERSALVTDGIFSTRLLATAEGGEMLDEYFLGASLKAASKKLHSEAAATESQRPKQASAGKPGGRSALLSFRGMRPWQAGLPEDFAGTRRLGGGVPFQVKWEGPWSLVENDEFENDAVKCNRFVARLAGGVGRIRFGRPVSIQSVDLRRPRSCRVPFGMPLVVKGRRKGVEVFQEVVPKWDLHTFVNGVAFFALTSTDVVDELVFQECILVGAVQLTFGFDLDAVFSDQLPDSQSEMPLYVTFREGWHAYGWDEIEFRIPAHVETAPVWHLNDVASQRLSLRPGVFELPQASSRDAPLPGLMDPISAELDAEEEALLSAELELQGKGGGDRPESPSTTRASEGPEPIPMPADLEEVLDTAILPQEFVELAIFESTSLRLRR</sequence>
<dbReference type="InterPro" id="IPR029021">
    <property type="entry name" value="Prot-tyrosine_phosphatase-like"/>
</dbReference>
<dbReference type="CDD" id="cd14498">
    <property type="entry name" value="DSP"/>
    <property type="match status" value="1"/>
</dbReference>
<accession>A0A1Q9EQT7</accession>
<evidence type="ECO:0000256" key="2">
    <source>
        <dbReference type="ARBA" id="ARBA00013081"/>
    </source>
</evidence>
<dbReference type="InterPro" id="IPR020405">
    <property type="entry name" value="Atypical_DUSP_subfamA"/>
</dbReference>
<dbReference type="InterPro" id="IPR016130">
    <property type="entry name" value="Tyr_Pase_AS"/>
</dbReference>
<evidence type="ECO:0000313" key="11">
    <source>
        <dbReference type="EMBL" id="OLQ09803.1"/>
    </source>
</evidence>
<dbReference type="GO" id="GO:0043409">
    <property type="term" value="P:negative regulation of MAPK cascade"/>
    <property type="evidence" value="ECO:0007669"/>
    <property type="project" value="TreeGrafter"/>
</dbReference>
<evidence type="ECO:0000259" key="9">
    <source>
        <dbReference type="PROSITE" id="PS50054"/>
    </source>
</evidence>
<reference evidence="11 12" key="1">
    <citation type="submission" date="2016-02" db="EMBL/GenBank/DDBJ databases">
        <title>Genome analysis of coral dinoflagellate symbionts highlights evolutionary adaptations to a symbiotic lifestyle.</title>
        <authorList>
            <person name="Aranda M."/>
            <person name="Li Y."/>
            <person name="Liew Y.J."/>
            <person name="Baumgarten S."/>
            <person name="Simakov O."/>
            <person name="Wilson M."/>
            <person name="Piel J."/>
            <person name="Ashoor H."/>
            <person name="Bougouffa S."/>
            <person name="Bajic V.B."/>
            <person name="Ryu T."/>
            <person name="Ravasi T."/>
            <person name="Bayer T."/>
            <person name="Micklem G."/>
            <person name="Kim H."/>
            <person name="Bhak J."/>
            <person name="Lajeunesse T.C."/>
            <person name="Voolstra C.R."/>
        </authorList>
    </citation>
    <scope>NUCLEOTIDE SEQUENCE [LARGE SCALE GENOMIC DNA]</scope>
    <source>
        <strain evidence="11 12">CCMP2467</strain>
    </source>
</reference>
<dbReference type="AlphaFoldDB" id="A0A1Q9EQT7"/>
<feature type="region of interest" description="Disordered" evidence="8">
    <location>
        <begin position="618"/>
        <end position="650"/>
    </location>
</feature>